<organism evidence="1 3">
    <name type="scientific">Legionella micdadei</name>
    <name type="common">Tatlockia micdadei</name>
    <dbReference type="NCBI Taxonomy" id="451"/>
    <lineage>
        <taxon>Bacteria</taxon>
        <taxon>Pseudomonadati</taxon>
        <taxon>Pseudomonadota</taxon>
        <taxon>Gammaproteobacteria</taxon>
        <taxon>Legionellales</taxon>
        <taxon>Legionellaceae</taxon>
        <taxon>Legionella</taxon>
    </lineage>
</organism>
<gene>
    <name evidence="1" type="ORF">LMI_0848</name>
    <name evidence="2" type="ORF">SAMN02982997_02338</name>
</gene>
<protein>
    <submittedName>
        <fullName evidence="1">Uncharacterized protein</fullName>
    </submittedName>
</protein>
<evidence type="ECO:0000313" key="4">
    <source>
        <dbReference type="Proteomes" id="UP000182998"/>
    </source>
</evidence>
<name>A0A098GCF7_LEGMI</name>
<sequence length="764" mass="88942">MHSSIYYFSPELLESIGHEINSYLRAKPFSTESSSVMDFHRENFIAQLNTCGCAPETIYEMVNHYTNNQLLTEAILSCGGGQALFSTPQAILSNLHIADEILDRYYKTGTYRRLIYTKSLSQDHFINLYMCIYGMRNGGNTNLVLNRKTGMLERIDNEDYQAVFPFYAHNEGKHLLESQAREQFDFDIAPLAAVYLRLKIRNEGQIEFIPVLTKLAINSSLLHPVDAEKMHQFKTYGATADLAIYQEFWHHINNDLMQFTNESHPNSQVINLAKKLDQAFYYLRTEDYNFFLISLEEFYLRVREYIGLDSFNKKVKPVSQDDIIVIVMECLSIIKPDLRDLTFICYLIASFPSDESSIAKIRYSLAQIYYALNSYLSETQGETIVRETTDESRFKLEKLDRIFKSINFRYLISEYRKAEFLHIIRVKATKISYDYVIPTLMFEGEQDPIEDLFYLQLQLCQKLCYSSELTLNEYRLMLLERLHSLSMAISFIDRNEVNEERKNYIINKLSEILGIIQSYLYLIHNTAFTPHTITASLELLFDSTIFGKRNPHLENREFFGCLFSEADIDDYSFPDKANKVLLAYLISVSKNLASPPENLGNHPDLLKILASLKSIEEEIKAHPERLIDNSLGVYSLICAVRKFSENNQSYFNFHFKFSSNQWLRNLNILFNEAEQNAYVLYKLCQFFLGHLYLVDLLKTLAEYLDILKENSNSVYERFFSSSPWKQNFATFLERLTSQSNDDSLLCEQYKIIELSQPTPVTPTV</sequence>
<evidence type="ECO:0000313" key="1">
    <source>
        <dbReference type="EMBL" id="CEG60169.1"/>
    </source>
</evidence>
<dbReference type="STRING" id="451.B6N58_11195"/>
<dbReference type="EMBL" id="LN614830">
    <property type="protein sequence ID" value="CEG60169.1"/>
    <property type="molecule type" value="Genomic_DNA"/>
</dbReference>
<dbReference type="Proteomes" id="UP000182998">
    <property type="component" value="Unassembled WGS sequence"/>
</dbReference>
<accession>A0A098GCF7</accession>
<dbReference type="OrthoDB" id="9976606at2"/>
<reference evidence="1" key="2">
    <citation type="submission" date="2014-09" db="EMBL/GenBank/DDBJ databases">
        <authorList>
            <person name="GOMEZ-VALERO Laura"/>
        </authorList>
    </citation>
    <scope>NUCLEOTIDE SEQUENCE</scope>
    <source>
        <strain evidence="1">ATCC33218</strain>
    </source>
</reference>
<dbReference type="PATRIC" id="fig|451.8.peg.396"/>
<dbReference type="Proteomes" id="UP000032414">
    <property type="component" value="Chromosome I"/>
</dbReference>
<keyword evidence="4" id="KW-1185">Reference proteome</keyword>
<reference evidence="2 4" key="3">
    <citation type="submission" date="2016-10" db="EMBL/GenBank/DDBJ databases">
        <authorList>
            <person name="Varghese N."/>
            <person name="Submissions S."/>
        </authorList>
    </citation>
    <scope>NUCLEOTIDE SEQUENCE [LARGE SCALE GENOMIC DNA]</scope>
    <source>
        <strain evidence="2 4">ATCC 33218</strain>
    </source>
</reference>
<dbReference type="AlphaFoldDB" id="A0A098GCF7"/>
<proteinExistence type="predicted"/>
<dbReference type="HOGENOM" id="CLU_365199_0_0_6"/>
<dbReference type="RefSeq" id="WP_045098628.1">
    <property type="nucleotide sequence ID" value="NZ_FMVN01000012.1"/>
</dbReference>
<reference evidence="3" key="1">
    <citation type="submission" date="2014-09" db="EMBL/GenBank/DDBJ databases">
        <authorList>
            <person name="Gomez-Valero L."/>
        </authorList>
    </citation>
    <scope>NUCLEOTIDE SEQUENCE [LARGE SCALE GENOMIC DNA]</scope>
    <source>
        <strain evidence="3">ATCC33218</strain>
    </source>
</reference>
<evidence type="ECO:0000313" key="2">
    <source>
        <dbReference type="EMBL" id="SCY64122.1"/>
    </source>
</evidence>
<dbReference type="KEGG" id="tmc:LMI_0848"/>
<dbReference type="EMBL" id="FMVN01000012">
    <property type="protein sequence ID" value="SCY64122.1"/>
    <property type="molecule type" value="Genomic_DNA"/>
</dbReference>
<evidence type="ECO:0000313" key="3">
    <source>
        <dbReference type="Proteomes" id="UP000032414"/>
    </source>
</evidence>